<protein>
    <submittedName>
        <fullName evidence="8">MFS general substrate transporter</fullName>
    </submittedName>
</protein>
<dbReference type="GO" id="GO:0022857">
    <property type="term" value="F:transmembrane transporter activity"/>
    <property type="evidence" value="ECO:0007669"/>
    <property type="project" value="InterPro"/>
</dbReference>
<comment type="subcellular location">
    <subcellularLocation>
        <location evidence="1">Membrane</location>
        <topology evidence="1">Multi-pass membrane protein</topology>
    </subcellularLocation>
</comment>
<name>A0A6A6ZWQ4_9PLEO</name>
<evidence type="ECO:0000256" key="6">
    <source>
        <dbReference type="SAM" id="Phobius"/>
    </source>
</evidence>
<evidence type="ECO:0000256" key="2">
    <source>
        <dbReference type="ARBA" id="ARBA00022692"/>
    </source>
</evidence>
<dbReference type="InterPro" id="IPR036259">
    <property type="entry name" value="MFS_trans_sf"/>
</dbReference>
<feature type="transmembrane region" description="Helical" evidence="6">
    <location>
        <begin position="81"/>
        <end position="102"/>
    </location>
</feature>
<feature type="domain" description="Major facilitator superfamily (MFS) profile" evidence="7">
    <location>
        <begin position="1"/>
        <end position="184"/>
    </location>
</feature>
<dbReference type="InterPro" id="IPR011701">
    <property type="entry name" value="MFS"/>
</dbReference>
<feature type="transmembrane region" description="Helical" evidence="6">
    <location>
        <begin position="148"/>
        <end position="171"/>
    </location>
</feature>
<evidence type="ECO:0000313" key="9">
    <source>
        <dbReference type="Proteomes" id="UP000799424"/>
    </source>
</evidence>
<dbReference type="Proteomes" id="UP000799424">
    <property type="component" value="Unassembled WGS sequence"/>
</dbReference>
<dbReference type="SUPFAM" id="SSF103473">
    <property type="entry name" value="MFS general substrate transporter"/>
    <property type="match status" value="1"/>
</dbReference>
<evidence type="ECO:0000313" key="8">
    <source>
        <dbReference type="EMBL" id="KAF2825490.1"/>
    </source>
</evidence>
<evidence type="ECO:0000256" key="5">
    <source>
        <dbReference type="SAM" id="MobiDB-lite"/>
    </source>
</evidence>
<evidence type="ECO:0000256" key="3">
    <source>
        <dbReference type="ARBA" id="ARBA00022989"/>
    </source>
</evidence>
<dbReference type="PANTHER" id="PTHR23501:SF43">
    <property type="entry name" value="MULTIDRUG TRANSPORTER, PUTATIVE (AFU_ORTHOLOGUE AFUA_6G03040)-RELATED"/>
    <property type="match status" value="1"/>
</dbReference>
<dbReference type="OrthoDB" id="440553at2759"/>
<keyword evidence="9" id="KW-1185">Reference proteome</keyword>
<dbReference type="AlphaFoldDB" id="A0A6A6ZWQ4"/>
<evidence type="ECO:0000259" key="7">
    <source>
        <dbReference type="PROSITE" id="PS50850"/>
    </source>
</evidence>
<proteinExistence type="predicted"/>
<accession>A0A6A6ZWQ4</accession>
<dbReference type="PROSITE" id="PS50850">
    <property type="entry name" value="MFS"/>
    <property type="match status" value="1"/>
</dbReference>
<feature type="transmembrane region" description="Helical" evidence="6">
    <location>
        <begin position="123"/>
        <end position="142"/>
    </location>
</feature>
<dbReference type="Gene3D" id="1.20.1250.20">
    <property type="entry name" value="MFS general substrate transporter like domains"/>
    <property type="match status" value="1"/>
</dbReference>
<keyword evidence="2 6" id="KW-0812">Transmembrane</keyword>
<feature type="region of interest" description="Disordered" evidence="5">
    <location>
        <begin position="1"/>
        <end position="26"/>
    </location>
</feature>
<evidence type="ECO:0000256" key="4">
    <source>
        <dbReference type="ARBA" id="ARBA00023136"/>
    </source>
</evidence>
<gene>
    <name evidence="8" type="ORF">CC86DRAFT_294822</name>
</gene>
<dbReference type="EMBL" id="MU006228">
    <property type="protein sequence ID" value="KAF2825490.1"/>
    <property type="molecule type" value="Genomic_DNA"/>
</dbReference>
<feature type="compositionally biased region" description="Basic and acidic residues" evidence="5">
    <location>
        <begin position="10"/>
        <end position="19"/>
    </location>
</feature>
<reference evidence="8" key="1">
    <citation type="journal article" date="2020" name="Stud. Mycol.">
        <title>101 Dothideomycetes genomes: a test case for predicting lifestyles and emergence of pathogens.</title>
        <authorList>
            <person name="Haridas S."/>
            <person name="Albert R."/>
            <person name="Binder M."/>
            <person name="Bloem J."/>
            <person name="Labutti K."/>
            <person name="Salamov A."/>
            <person name="Andreopoulos B."/>
            <person name="Baker S."/>
            <person name="Barry K."/>
            <person name="Bills G."/>
            <person name="Bluhm B."/>
            <person name="Cannon C."/>
            <person name="Castanera R."/>
            <person name="Culley D."/>
            <person name="Daum C."/>
            <person name="Ezra D."/>
            <person name="Gonzalez J."/>
            <person name="Henrissat B."/>
            <person name="Kuo A."/>
            <person name="Liang C."/>
            <person name="Lipzen A."/>
            <person name="Lutzoni F."/>
            <person name="Magnuson J."/>
            <person name="Mondo S."/>
            <person name="Nolan M."/>
            <person name="Ohm R."/>
            <person name="Pangilinan J."/>
            <person name="Park H.-J."/>
            <person name="Ramirez L."/>
            <person name="Alfaro M."/>
            <person name="Sun H."/>
            <person name="Tritt A."/>
            <person name="Yoshinaga Y."/>
            <person name="Zwiers L.-H."/>
            <person name="Turgeon B."/>
            <person name="Goodwin S."/>
            <person name="Spatafora J."/>
            <person name="Crous P."/>
            <person name="Grigoriev I."/>
        </authorList>
    </citation>
    <scope>NUCLEOTIDE SEQUENCE</scope>
    <source>
        <strain evidence="8">CBS 113818</strain>
    </source>
</reference>
<evidence type="ECO:0000256" key="1">
    <source>
        <dbReference type="ARBA" id="ARBA00004141"/>
    </source>
</evidence>
<keyword evidence="4 6" id="KW-0472">Membrane</keyword>
<dbReference type="Pfam" id="PF07690">
    <property type="entry name" value="MFS_1"/>
    <property type="match status" value="1"/>
</dbReference>
<dbReference type="PANTHER" id="PTHR23501">
    <property type="entry name" value="MAJOR FACILITATOR SUPERFAMILY"/>
    <property type="match status" value="1"/>
</dbReference>
<feature type="transmembrane region" description="Helical" evidence="6">
    <location>
        <begin position="46"/>
        <end position="69"/>
    </location>
</feature>
<keyword evidence="3 6" id="KW-1133">Transmembrane helix</keyword>
<organism evidence="8 9">
    <name type="scientific">Ophiobolus disseminans</name>
    <dbReference type="NCBI Taxonomy" id="1469910"/>
    <lineage>
        <taxon>Eukaryota</taxon>
        <taxon>Fungi</taxon>
        <taxon>Dikarya</taxon>
        <taxon>Ascomycota</taxon>
        <taxon>Pezizomycotina</taxon>
        <taxon>Dothideomycetes</taxon>
        <taxon>Pleosporomycetidae</taxon>
        <taxon>Pleosporales</taxon>
        <taxon>Pleosporineae</taxon>
        <taxon>Phaeosphaeriaceae</taxon>
        <taxon>Ophiobolus</taxon>
    </lineage>
</organism>
<dbReference type="InterPro" id="IPR020846">
    <property type="entry name" value="MFS_dom"/>
</dbReference>
<dbReference type="GO" id="GO:0005886">
    <property type="term" value="C:plasma membrane"/>
    <property type="evidence" value="ECO:0007669"/>
    <property type="project" value="TreeGrafter"/>
</dbReference>
<sequence length="184" mass="20611">MASEQQIPLQKEEQHRPDVPVDTEENITNSSDASLRYLSGWKLHGISFWLFISLFVVQMDTSITSNAILEITDRLGDYEKSSWVFTAYLLTICAALLIFTVFSGACGASQTLTQLIMFRWAQGIRGCGILALTQLVFFELVSPSKWPLYVALFSGIVALSLAIGPLIGGVITEQGQWRWIFWLK</sequence>